<dbReference type="InterPro" id="IPR013083">
    <property type="entry name" value="Znf_RING/FYVE/PHD"/>
</dbReference>
<evidence type="ECO:0000256" key="5">
    <source>
        <dbReference type="SAM" id="MobiDB-lite"/>
    </source>
</evidence>
<dbReference type="PANTHER" id="PTHR43102:SF2">
    <property type="entry name" value="GAF DOMAIN-CONTAINING PROTEIN"/>
    <property type="match status" value="1"/>
</dbReference>
<evidence type="ECO:0000256" key="2">
    <source>
        <dbReference type="ARBA" id="ARBA00022771"/>
    </source>
</evidence>
<name>K3WWM2_GLOUD</name>
<feature type="region of interest" description="Disordered" evidence="5">
    <location>
        <begin position="109"/>
        <end position="135"/>
    </location>
</feature>
<dbReference type="STRING" id="431595.K3WWM2"/>
<feature type="compositionally biased region" description="Low complexity" evidence="5">
    <location>
        <begin position="123"/>
        <end position="135"/>
    </location>
</feature>
<dbReference type="OMA" id="CFDCIDK"/>
<reference evidence="7" key="3">
    <citation type="submission" date="2015-02" db="UniProtKB">
        <authorList>
            <consortium name="EnsemblProtists"/>
        </authorList>
    </citation>
    <scope>IDENTIFICATION</scope>
    <source>
        <strain evidence="7">DAOM BR144</strain>
    </source>
</reference>
<keyword evidence="1" id="KW-0479">Metal-binding</keyword>
<protein>
    <recommendedName>
        <fullName evidence="6">FYVE-type domain-containing protein</fullName>
    </recommendedName>
</protein>
<organism evidence="7 8">
    <name type="scientific">Globisporangium ultimum (strain ATCC 200006 / CBS 805.95 / DAOM BR144)</name>
    <name type="common">Pythium ultimum</name>
    <dbReference type="NCBI Taxonomy" id="431595"/>
    <lineage>
        <taxon>Eukaryota</taxon>
        <taxon>Sar</taxon>
        <taxon>Stramenopiles</taxon>
        <taxon>Oomycota</taxon>
        <taxon>Peronosporomycetes</taxon>
        <taxon>Pythiales</taxon>
        <taxon>Pythiaceae</taxon>
        <taxon>Globisporangium</taxon>
    </lineage>
</organism>
<dbReference type="eggNOG" id="KOG1729">
    <property type="taxonomic scope" value="Eukaryota"/>
</dbReference>
<dbReference type="HOGENOM" id="CLU_036355_0_0_1"/>
<feature type="region of interest" description="Disordered" evidence="5">
    <location>
        <begin position="475"/>
        <end position="506"/>
    </location>
</feature>
<reference evidence="8" key="2">
    <citation type="submission" date="2010-04" db="EMBL/GenBank/DDBJ databases">
        <authorList>
            <person name="Buell R."/>
            <person name="Hamilton J."/>
            <person name="Hostetler J."/>
        </authorList>
    </citation>
    <scope>NUCLEOTIDE SEQUENCE [LARGE SCALE GENOMIC DNA]</scope>
    <source>
        <strain evidence="8">DAOM:BR144</strain>
    </source>
</reference>
<dbReference type="PANTHER" id="PTHR43102">
    <property type="entry name" value="SLR1143 PROTEIN"/>
    <property type="match status" value="1"/>
</dbReference>
<dbReference type="InterPro" id="IPR011011">
    <property type="entry name" value="Znf_FYVE_PHD"/>
</dbReference>
<dbReference type="VEuPathDB" id="FungiDB:PYU1_G009352"/>
<dbReference type="PROSITE" id="PS50178">
    <property type="entry name" value="ZF_FYVE"/>
    <property type="match status" value="1"/>
</dbReference>
<evidence type="ECO:0000313" key="7">
    <source>
        <dbReference type="EnsemblProtists" id="PYU1_T009370"/>
    </source>
</evidence>
<proteinExistence type="predicted"/>
<dbReference type="EMBL" id="GL376622">
    <property type="status" value="NOT_ANNOTATED_CDS"/>
    <property type="molecule type" value="Genomic_DNA"/>
</dbReference>
<evidence type="ECO:0000256" key="4">
    <source>
        <dbReference type="PROSITE-ProRule" id="PRU00091"/>
    </source>
</evidence>
<dbReference type="SUPFAM" id="SSF57903">
    <property type="entry name" value="FYVE/PHD zinc finger"/>
    <property type="match status" value="1"/>
</dbReference>
<dbReference type="GO" id="GO:0008270">
    <property type="term" value="F:zinc ion binding"/>
    <property type="evidence" value="ECO:0007669"/>
    <property type="project" value="UniProtKB-KW"/>
</dbReference>
<dbReference type="AlphaFoldDB" id="K3WWM2"/>
<dbReference type="Gene3D" id="3.30.450.40">
    <property type="match status" value="1"/>
</dbReference>
<evidence type="ECO:0000256" key="3">
    <source>
        <dbReference type="ARBA" id="ARBA00022833"/>
    </source>
</evidence>
<dbReference type="InterPro" id="IPR017455">
    <property type="entry name" value="Znf_FYVE-rel"/>
</dbReference>
<dbReference type="Gene3D" id="3.30.40.10">
    <property type="entry name" value="Zinc/RING finger domain, C3HC4 (zinc finger)"/>
    <property type="match status" value="1"/>
</dbReference>
<feature type="compositionally biased region" description="Low complexity" evidence="5">
    <location>
        <begin position="487"/>
        <end position="504"/>
    </location>
</feature>
<evidence type="ECO:0000313" key="8">
    <source>
        <dbReference type="Proteomes" id="UP000019132"/>
    </source>
</evidence>
<keyword evidence="8" id="KW-1185">Reference proteome</keyword>
<feature type="compositionally biased region" description="Low complexity" evidence="5">
    <location>
        <begin position="165"/>
        <end position="175"/>
    </location>
</feature>
<dbReference type="Pfam" id="PF01363">
    <property type="entry name" value="FYVE"/>
    <property type="match status" value="1"/>
</dbReference>
<dbReference type="InParanoid" id="K3WWM2"/>
<evidence type="ECO:0000259" key="6">
    <source>
        <dbReference type="PROSITE" id="PS50178"/>
    </source>
</evidence>
<evidence type="ECO:0000256" key="1">
    <source>
        <dbReference type="ARBA" id="ARBA00022723"/>
    </source>
</evidence>
<dbReference type="SUPFAM" id="SSF55781">
    <property type="entry name" value="GAF domain-like"/>
    <property type="match status" value="1"/>
</dbReference>
<reference evidence="8" key="1">
    <citation type="journal article" date="2010" name="Genome Biol.">
        <title>Genome sequence of the necrotrophic plant pathogen Pythium ultimum reveals original pathogenicity mechanisms and effector repertoire.</title>
        <authorList>
            <person name="Levesque C.A."/>
            <person name="Brouwer H."/>
            <person name="Cano L."/>
            <person name="Hamilton J.P."/>
            <person name="Holt C."/>
            <person name="Huitema E."/>
            <person name="Raffaele S."/>
            <person name="Robideau G.P."/>
            <person name="Thines M."/>
            <person name="Win J."/>
            <person name="Zerillo M.M."/>
            <person name="Beakes G.W."/>
            <person name="Boore J.L."/>
            <person name="Busam D."/>
            <person name="Dumas B."/>
            <person name="Ferriera S."/>
            <person name="Fuerstenberg S.I."/>
            <person name="Gachon C.M."/>
            <person name="Gaulin E."/>
            <person name="Govers F."/>
            <person name="Grenville-Briggs L."/>
            <person name="Horner N."/>
            <person name="Hostetler J."/>
            <person name="Jiang R.H."/>
            <person name="Johnson J."/>
            <person name="Krajaejun T."/>
            <person name="Lin H."/>
            <person name="Meijer H.J."/>
            <person name="Moore B."/>
            <person name="Morris P."/>
            <person name="Phuntmart V."/>
            <person name="Puiu D."/>
            <person name="Shetty J."/>
            <person name="Stajich J.E."/>
            <person name="Tripathy S."/>
            <person name="Wawra S."/>
            <person name="van West P."/>
            <person name="Whitty B.R."/>
            <person name="Coutinho P.M."/>
            <person name="Henrissat B."/>
            <person name="Martin F."/>
            <person name="Thomas P.D."/>
            <person name="Tyler B.M."/>
            <person name="De Vries R.P."/>
            <person name="Kamoun S."/>
            <person name="Yandell M."/>
            <person name="Tisserat N."/>
            <person name="Buell C.R."/>
        </authorList>
    </citation>
    <scope>NUCLEOTIDE SEQUENCE</scope>
    <source>
        <strain evidence="8">DAOM:BR144</strain>
    </source>
</reference>
<dbReference type="InterPro" id="IPR000306">
    <property type="entry name" value="Znf_FYVE"/>
</dbReference>
<dbReference type="InterPro" id="IPR029016">
    <property type="entry name" value="GAF-like_dom_sf"/>
</dbReference>
<keyword evidence="3" id="KW-0862">Zinc</keyword>
<accession>K3WWM2</accession>
<sequence length="593" mass="66794">MDRRRGLSAYYANEEERIQEILNDKSVLQVQLLSKENWIKNDQRPHCYYCQRKFRPFLRKHHCRSCGEVVCRNCNRHRKVHVGPTEHHTITVRLCFDCIDKALISAGKAENPRQTENATPDISARASSRTRCSAKTTSTVASSSISGSVTGLEFSMSESSVSGFQFSDESSSSTSNDEDQWRTSSHKQISRTYSNCIKFLPEKEQHEIYEIRRQELLKIYRIMDSGGQREYDALCELASRALECTVAAVGFMDTHRQWYKARIGISQPELPRNVAFCSHLLQNMLPTIVMDAVQDSRFSRNPLVTGSAHIRFYATTPICDPASGIVIGSVFVMDPKPKTRVPARAMEILAYLATAAEKLLLTMTKRDEPSQLISEEEGEKEEVRGDAFAPKRERRVHSAPGFLALGKGSYHHSPQSQRFDFRAASLQCVPEEFETKDDFAGLTHALPRNQRERELYQLVDPDVLLPHSSISRRNSESAAILPSPVTARRPSVSVAPRSSSPQQRNELLRLTPQRSVAQYPTQYVASDETCLGLICRITSTQELLAQQQGAFLATLSQHSSRIGSMEQAMDRIEGKVHAIATKWGVGRPMEVEV</sequence>
<dbReference type="EnsemblProtists" id="PYU1_T009370">
    <property type="protein sequence ID" value="PYU1_T009370"/>
    <property type="gene ID" value="PYU1_G009352"/>
</dbReference>
<dbReference type="SMART" id="SM00064">
    <property type="entry name" value="FYVE"/>
    <property type="match status" value="1"/>
</dbReference>
<keyword evidence="2 4" id="KW-0863">Zinc-finger</keyword>
<dbReference type="Proteomes" id="UP000019132">
    <property type="component" value="Unassembled WGS sequence"/>
</dbReference>
<feature type="domain" description="FYVE-type" evidence="6">
    <location>
        <begin position="41"/>
        <end position="103"/>
    </location>
</feature>
<feature type="region of interest" description="Disordered" evidence="5">
    <location>
        <begin position="165"/>
        <end position="186"/>
    </location>
</feature>